<dbReference type="RefSeq" id="WP_153495731.1">
    <property type="nucleotide sequence ID" value="NZ_CAXYUY010000004.1"/>
</dbReference>
<accession>A0A7X2D130</accession>
<feature type="transmembrane region" description="Helical" evidence="1">
    <location>
        <begin position="47"/>
        <end position="65"/>
    </location>
</feature>
<comment type="caution">
    <text evidence="2">The sequence shown here is derived from an EMBL/GenBank/DDBJ whole genome shotgun (WGS) entry which is preliminary data.</text>
</comment>
<dbReference type="OrthoDB" id="2242352at2"/>
<dbReference type="Proteomes" id="UP000439550">
    <property type="component" value="Unassembled WGS sequence"/>
</dbReference>
<keyword evidence="3" id="KW-1185">Reference proteome</keyword>
<dbReference type="AlphaFoldDB" id="A0A7X2D130"/>
<feature type="transmembrane region" description="Helical" evidence="1">
    <location>
        <begin position="21"/>
        <end position="41"/>
    </location>
</feature>
<keyword evidence="1" id="KW-0472">Membrane</keyword>
<sequence length="145" mass="16786">MWYHFKGTIEAKDYEVLLNRTVRVLQGGVAIILLIFAVINGVMQKNILVSLAIAVVCIVLAVFYLEWKFVRSALKTFQPTEIDQYVTQEALKLQLQPKKVLVMNACVYFFQGKNQVAIFKKSMLEDQSQWDSFVEMTKQMTQQKK</sequence>
<protein>
    <submittedName>
        <fullName evidence="2">Uncharacterized protein</fullName>
    </submittedName>
</protein>
<keyword evidence="1" id="KW-0812">Transmembrane</keyword>
<keyword evidence="1" id="KW-1133">Transmembrane helix</keyword>
<proteinExistence type="predicted"/>
<evidence type="ECO:0000313" key="3">
    <source>
        <dbReference type="Proteomes" id="UP000439550"/>
    </source>
</evidence>
<name>A0A7X2D130_9LACT</name>
<reference evidence="2 3" key="1">
    <citation type="submission" date="2019-10" db="EMBL/GenBank/DDBJ databases">
        <authorList>
            <person name="Dong K."/>
        </authorList>
    </citation>
    <scope>NUCLEOTIDE SEQUENCE [LARGE SCALE GENOMIC DNA]</scope>
    <source>
        <strain evidence="2 3">DSM 28960</strain>
    </source>
</reference>
<organism evidence="2 3">
    <name type="scientific">Lactococcus hircilactis</name>
    <dbReference type="NCBI Taxonomy" id="1494462"/>
    <lineage>
        <taxon>Bacteria</taxon>
        <taxon>Bacillati</taxon>
        <taxon>Bacillota</taxon>
        <taxon>Bacilli</taxon>
        <taxon>Lactobacillales</taxon>
        <taxon>Streptococcaceae</taxon>
        <taxon>Lactococcus</taxon>
    </lineage>
</organism>
<evidence type="ECO:0000313" key="2">
    <source>
        <dbReference type="EMBL" id="MQW39067.1"/>
    </source>
</evidence>
<gene>
    <name evidence="2" type="ORF">GHI93_03755</name>
</gene>
<dbReference type="EMBL" id="WITJ01000004">
    <property type="protein sequence ID" value="MQW39067.1"/>
    <property type="molecule type" value="Genomic_DNA"/>
</dbReference>
<evidence type="ECO:0000256" key="1">
    <source>
        <dbReference type="SAM" id="Phobius"/>
    </source>
</evidence>